<sequence length="94" mass="10346">MRAFGDETLFTRKAIHNAAKTMLSYGATAIEVSQRMRMFGDDAGSNSAGLEKLAEVSSKVETVIHVKLEVLREHRSFGIDLTVNLEQDTEEASS</sequence>
<keyword evidence="1" id="KW-0614">Plasmid</keyword>
<reference evidence="1" key="1">
    <citation type="submission" date="2019-03" db="EMBL/GenBank/DDBJ databases">
        <title>Whole genome sequencing of Borrelia miyamotoi strains isolated at the Russian territory.</title>
        <authorList>
            <person name="Kuleshov K.V."/>
            <person name="Platonov A.E."/>
            <person name="Goptar I.A."/>
            <person name="Shipulin G.A."/>
            <person name="Markelov M.L."/>
            <person name="Koetsveld J."/>
            <person name="Kolyasnikova N.M."/>
            <person name="Sarksyan D.S."/>
            <person name="Toporkova M.G."/>
            <person name="Hovius J.W."/>
        </authorList>
    </citation>
    <scope>NUCLEOTIDE SEQUENCE</scope>
    <source>
        <strain evidence="1">Yekat-18</strain>
        <plasmid evidence="1">unnamed</plasmid>
    </source>
</reference>
<proteinExistence type="predicted"/>
<dbReference type="AlphaFoldDB" id="A0A482CXZ5"/>
<dbReference type="EMBL" id="CP037597">
    <property type="protein sequence ID" value="QBL99546.1"/>
    <property type="molecule type" value="Genomic_DNA"/>
</dbReference>
<name>A0A482CXZ5_9SPIR</name>
<accession>A0A482CXZ5</accession>
<gene>
    <name evidence="1" type="ORF">EZU71_06870</name>
</gene>
<geneLocation type="plasmid" evidence="1">
    <name>unnamed</name>
</geneLocation>
<organism evidence="1">
    <name type="scientific">Borrelia miyamotoi</name>
    <dbReference type="NCBI Taxonomy" id="47466"/>
    <lineage>
        <taxon>Bacteria</taxon>
        <taxon>Pseudomonadati</taxon>
        <taxon>Spirochaetota</taxon>
        <taxon>Spirochaetia</taxon>
        <taxon>Spirochaetales</taxon>
        <taxon>Borreliaceae</taxon>
        <taxon>Borrelia</taxon>
    </lineage>
</organism>
<evidence type="ECO:0000313" key="1">
    <source>
        <dbReference type="EMBL" id="QBL99546.1"/>
    </source>
</evidence>
<protein>
    <submittedName>
        <fullName evidence="1">Uncharacterized protein</fullName>
    </submittedName>
</protein>